<organism evidence="1 2">
    <name type="scientific">Heliocybe sulcata</name>
    <dbReference type="NCBI Taxonomy" id="5364"/>
    <lineage>
        <taxon>Eukaryota</taxon>
        <taxon>Fungi</taxon>
        <taxon>Dikarya</taxon>
        <taxon>Basidiomycota</taxon>
        <taxon>Agaricomycotina</taxon>
        <taxon>Agaricomycetes</taxon>
        <taxon>Gloeophyllales</taxon>
        <taxon>Gloeophyllaceae</taxon>
        <taxon>Heliocybe</taxon>
    </lineage>
</organism>
<evidence type="ECO:0000313" key="2">
    <source>
        <dbReference type="Proteomes" id="UP000305948"/>
    </source>
</evidence>
<proteinExistence type="predicted"/>
<reference evidence="1 2" key="1">
    <citation type="journal article" date="2019" name="Nat. Ecol. Evol.">
        <title>Megaphylogeny resolves global patterns of mushroom evolution.</title>
        <authorList>
            <person name="Varga T."/>
            <person name="Krizsan K."/>
            <person name="Foldi C."/>
            <person name="Dima B."/>
            <person name="Sanchez-Garcia M."/>
            <person name="Sanchez-Ramirez S."/>
            <person name="Szollosi G.J."/>
            <person name="Szarkandi J.G."/>
            <person name="Papp V."/>
            <person name="Albert L."/>
            <person name="Andreopoulos W."/>
            <person name="Angelini C."/>
            <person name="Antonin V."/>
            <person name="Barry K.W."/>
            <person name="Bougher N.L."/>
            <person name="Buchanan P."/>
            <person name="Buyck B."/>
            <person name="Bense V."/>
            <person name="Catcheside P."/>
            <person name="Chovatia M."/>
            <person name="Cooper J."/>
            <person name="Damon W."/>
            <person name="Desjardin D."/>
            <person name="Finy P."/>
            <person name="Geml J."/>
            <person name="Haridas S."/>
            <person name="Hughes K."/>
            <person name="Justo A."/>
            <person name="Karasinski D."/>
            <person name="Kautmanova I."/>
            <person name="Kiss B."/>
            <person name="Kocsube S."/>
            <person name="Kotiranta H."/>
            <person name="LaButti K.M."/>
            <person name="Lechner B.E."/>
            <person name="Liimatainen K."/>
            <person name="Lipzen A."/>
            <person name="Lukacs Z."/>
            <person name="Mihaltcheva S."/>
            <person name="Morgado L.N."/>
            <person name="Niskanen T."/>
            <person name="Noordeloos M.E."/>
            <person name="Ohm R.A."/>
            <person name="Ortiz-Santana B."/>
            <person name="Ovrebo C."/>
            <person name="Racz N."/>
            <person name="Riley R."/>
            <person name="Savchenko A."/>
            <person name="Shiryaev A."/>
            <person name="Soop K."/>
            <person name="Spirin V."/>
            <person name="Szebenyi C."/>
            <person name="Tomsovsky M."/>
            <person name="Tulloss R.E."/>
            <person name="Uehling J."/>
            <person name="Grigoriev I.V."/>
            <person name="Vagvolgyi C."/>
            <person name="Papp T."/>
            <person name="Martin F.M."/>
            <person name="Miettinen O."/>
            <person name="Hibbett D.S."/>
            <person name="Nagy L.G."/>
        </authorList>
    </citation>
    <scope>NUCLEOTIDE SEQUENCE [LARGE SCALE GENOMIC DNA]</scope>
    <source>
        <strain evidence="1 2">OMC1185</strain>
    </source>
</reference>
<dbReference type="AlphaFoldDB" id="A0A5C3NJF9"/>
<keyword evidence="2" id="KW-1185">Reference proteome</keyword>
<gene>
    <name evidence="1" type="ORF">OE88DRAFT_145358</name>
</gene>
<protein>
    <submittedName>
        <fullName evidence="1">Uncharacterized protein</fullName>
    </submittedName>
</protein>
<name>A0A5C3NJF9_9AGAM</name>
<evidence type="ECO:0000313" key="1">
    <source>
        <dbReference type="EMBL" id="TFK57522.1"/>
    </source>
</evidence>
<dbReference type="Proteomes" id="UP000305948">
    <property type="component" value="Unassembled WGS sequence"/>
</dbReference>
<accession>A0A5C3NJF9</accession>
<sequence length="85" mass="9853">MPYLFRWRDALCKVVSAFPLLALSASRLLALFSLHFRGYWSGMALGFSNKPSQGRWTAYDEKMRQRHGMQATLQTRPRGRSTEED</sequence>
<dbReference type="EMBL" id="ML213503">
    <property type="protein sequence ID" value="TFK57522.1"/>
    <property type="molecule type" value="Genomic_DNA"/>
</dbReference>